<gene>
    <name evidence="2" type="ORF">SDC9_93202</name>
</gene>
<dbReference type="EMBL" id="VSSQ01011303">
    <property type="protein sequence ID" value="MPM46499.1"/>
    <property type="molecule type" value="Genomic_DNA"/>
</dbReference>
<comment type="caution">
    <text evidence="2">The sequence shown here is derived from an EMBL/GenBank/DDBJ whole genome shotgun (WGS) entry which is preliminary data.</text>
</comment>
<dbReference type="AlphaFoldDB" id="A0A644ZZU9"/>
<protein>
    <submittedName>
        <fullName evidence="2">Uncharacterized protein</fullName>
    </submittedName>
</protein>
<sequence length="277" mass="30967">MGEAALLHQPRRSDVTQEERLQRENPAGGEAQPLDQRQRGVNREKNLAQQFVVPFARLVRRLRIQAGAAVEDGIDKRQRQRGHGYRRAAAVVTRSHPAVADLEQPDGQPEAVLFAVIAEPRQKMPDESVIAECLHDISGVGRLHDLFQLQRQARDRRQLDQRQGAAQIAFGLALQPEAILSDQFQRPQHPDRIFFEPQPGIADGTDQPGFNVGDAAAGIIKQLLRHRIVEERVHREVPPPGVFLGGAEVIVVENHIFRLFKLRDFARAGGQRLLLGA</sequence>
<reference evidence="2" key="1">
    <citation type="submission" date="2019-08" db="EMBL/GenBank/DDBJ databases">
        <authorList>
            <person name="Kucharzyk K."/>
            <person name="Murdoch R.W."/>
            <person name="Higgins S."/>
            <person name="Loffler F."/>
        </authorList>
    </citation>
    <scope>NUCLEOTIDE SEQUENCE</scope>
</reference>
<proteinExistence type="predicted"/>
<evidence type="ECO:0000256" key="1">
    <source>
        <dbReference type="SAM" id="MobiDB-lite"/>
    </source>
</evidence>
<accession>A0A644ZZU9</accession>
<organism evidence="2">
    <name type="scientific">bioreactor metagenome</name>
    <dbReference type="NCBI Taxonomy" id="1076179"/>
    <lineage>
        <taxon>unclassified sequences</taxon>
        <taxon>metagenomes</taxon>
        <taxon>ecological metagenomes</taxon>
    </lineage>
</organism>
<feature type="compositionally biased region" description="Basic and acidic residues" evidence="1">
    <location>
        <begin position="11"/>
        <end position="23"/>
    </location>
</feature>
<name>A0A644ZZU9_9ZZZZ</name>
<feature type="region of interest" description="Disordered" evidence="1">
    <location>
        <begin position="1"/>
        <end position="42"/>
    </location>
</feature>
<evidence type="ECO:0000313" key="2">
    <source>
        <dbReference type="EMBL" id="MPM46499.1"/>
    </source>
</evidence>